<dbReference type="Proteomes" id="UP000243426">
    <property type="component" value="Chromosome I"/>
</dbReference>
<name>A0A1H1QCJ4_9GAMM</name>
<dbReference type="InterPro" id="IPR045584">
    <property type="entry name" value="Pilin-like"/>
</dbReference>
<dbReference type="AlphaFoldDB" id="A0A1H1QCJ4"/>
<organism evidence="1 2">
    <name type="scientific">Halopseudomonas litoralis</name>
    <dbReference type="NCBI Taxonomy" id="797277"/>
    <lineage>
        <taxon>Bacteria</taxon>
        <taxon>Pseudomonadati</taxon>
        <taxon>Pseudomonadota</taxon>
        <taxon>Gammaproteobacteria</taxon>
        <taxon>Pseudomonadales</taxon>
        <taxon>Pseudomonadaceae</taxon>
        <taxon>Halopseudomonas</taxon>
    </lineage>
</organism>
<keyword evidence="2" id="KW-1185">Reference proteome</keyword>
<reference evidence="2" key="1">
    <citation type="submission" date="2016-10" db="EMBL/GenBank/DDBJ databases">
        <authorList>
            <person name="Varghese N."/>
            <person name="Submissions S."/>
        </authorList>
    </citation>
    <scope>NUCLEOTIDE SEQUENCE [LARGE SCALE GENOMIC DNA]</scope>
    <source>
        <strain evidence="2">2SM5</strain>
    </source>
</reference>
<dbReference type="Gene3D" id="3.30.700.10">
    <property type="entry name" value="Glycoprotein, Type 4 Pilin"/>
    <property type="match status" value="1"/>
</dbReference>
<dbReference type="STRING" id="797277.SAMN05216198_1444"/>
<evidence type="ECO:0000313" key="2">
    <source>
        <dbReference type="Proteomes" id="UP000243426"/>
    </source>
</evidence>
<proteinExistence type="predicted"/>
<dbReference type="EMBL" id="LT629748">
    <property type="protein sequence ID" value="SDS21166.1"/>
    <property type="molecule type" value="Genomic_DNA"/>
</dbReference>
<gene>
    <name evidence="1" type="ORF">SAMN05216198_1444</name>
</gene>
<dbReference type="SUPFAM" id="SSF54523">
    <property type="entry name" value="Pili subunits"/>
    <property type="match status" value="1"/>
</dbReference>
<protein>
    <submittedName>
        <fullName evidence="1">Type II secretion system protein G (GspG)</fullName>
    </submittedName>
</protein>
<sequence>MIELMVALAVIALLLTLVAPGYLNQEARAREEALRYNLHMLRKTLDDFHADKGRYPEKLDDLLSNKYLRAIPPDPMTGRNDSWKLIAAEGNQAGIYDIKSTAQGQALDGTRYVDW</sequence>
<evidence type="ECO:0000313" key="1">
    <source>
        <dbReference type="EMBL" id="SDS21166.1"/>
    </source>
</evidence>
<accession>A0A1H1QCJ4</accession>